<evidence type="ECO:0000256" key="1">
    <source>
        <dbReference type="SAM" id="Phobius"/>
    </source>
</evidence>
<feature type="transmembrane region" description="Helical" evidence="1">
    <location>
        <begin position="133"/>
        <end position="155"/>
    </location>
</feature>
<keyword evidence="1" id="KW-0812">Transmembrane</keyword>
<keyword evidence="3" id="KW-1185">Reference proteome</keyword>
<dbReference type="EMBL" id="FN429998">
    <property type="protein sequence ID" value="CAZ79704.1"/>
    <property type="molecule type" value="Genomic_DNA"/>
</dbReference>
<dbReference type="KEGG" id="tml:GSTUM_00004254001"/>
<gene>
    <name evidence="2" type="ORF">GSTUM_00004254001</name>
</gene>
<reference evidence="2 3" key="1">
    <citation type="journal article" date="2010" name="Nature">
        <title>Perigord black truffle genome uncovers evolutionary origins and mechanisms of symbiosis.</title>
        <authorList>
            <person name="Martin F."/>
            <person name="Kohler A."/>
            <person name="Murat C."/>
            <person name="Balestrini R."/>
            <person name="Coutinho P.M."/>
            <person name="Jaillon O."/>
            <person name="Montanini B."/>
            <person name="Morin E."/>
            <person name="Noel B."/>
            <person name="Percudani R."/>
            <person name="Porcel B."/>
            <person name="Rubini A."/>
            <person name="Amicucci A."/>
            <person name="Amselem J."/>
            <person name="Anthouard V."/>
            <person name="Arcioni S."/>
            <person name="Artiguenave F."/>
            <person name="Aury J.M."/>
            <person name="Ballario P."/>
            <person name="Bolchi A."/>
            <person name="Brenna A."/>
            <person name="Brun A."/>
            <person name="Buee M."/>
            <person name="Cantarel B."/>
            <person name="Chevalier G."/>
            <person name="Couloux A."/>
            <person name="Da Silva C."/>
            <person name="Denoeud F."/>
            <person name="Duplessis S."/>
            <person name="Ghignone S."/>
            <person name="Hilselberger B."/>
            <person name="Iotti M."/>
            <person name="Marcais B."/>
            <person name="Mello A."/>
            <person name="Miranda M."/>
            <person name="Pacioni G."/>
            <person name="Quesneville H."/>
            <person name="Riccioni C."/>
            <person name="Ruotolo R."/>
            <person name="Splivallo R."/>
            <person name="Stocchi V."/>
            <person name="Tisserant E."/>
            <person name="Viscomi A.R."/>
            <person name="Zambonelli A."/>
            <person name="Zampieri E."/>
            <person name="Henrissat B."/>
            <person name="Lebrun M.H."/>
            <person name="Paolocci F."/>
            <person name="Bonfante P."/>
            <person name="Ottonello S."/>
            <person name="Wincker P."/>
        </authorList>
    </citation>
    <scope>NUCLEOTIDE SEQUENCE [LARGE SCALE GENOMIC DNA]</scope>
    <source>
        <strain evidence="2 3">Mel28</strain>
    </source>
</reference>
<dbReference type="GeneID" id="9188123"/>
<dbReference type="AlphaFoldDB" id="D5G5B1"/>
<keyword evidence="1" id="KW-1133">Transmembrane helix</keyword>
<dbReference type="HOGENOM" id="CLU_1688011_0_0_1"/>
<dbReference type="RefSeq" id="XP_002835547.1">
    <property type="nucleotide sequence ID" value="XM_002835501.1"/>
</dbReference>
<evidence type="ECO:0000313" key="2">
    <source>
        <dbReference type="EMBL" id="CAZ79704.1"/>
    </source>
</evidence>
<name>D5G5B1_TUBMM</name>
<proteinExistence type="predicted"/>
<keyword evidence="1" id="KW-0472">Membrane</keyword>
<protein>
    <submittedName>
        <fullName evidence="2">(Perigord truffle) hypothetical protein</fullName>
    </submittedName>
</protein>
<dbReference type="Proteomes" id="UP000006911">
    <property type="component" value="Unassembled WGS sequence"/>
</dbReference>
<dbReference type="InParanoid" id="D5G5B1"/>
<sequence length="156" mass="17947">MHEQLCYCRRCSRGQKRLEELLLGPSLRPGLGLSLKQPFFSGLLAPVISKKYPITGRRGGVSVNLWSKRAENLGWQFRDYIDQLINSDTWKNKNQYYRGWKPEPVATSAFFPPAMRFRDSEELPGAARNPMGLLWSVVGPILRFLHFLSILLLLVR</sequence>
<organism evidence="2 3">
    <name type="scientific">Tuber melanosporum (strain Mel28)</name>
    <name type="common">Perigord black truffle</name>
    <dbReference type="NCBI Taxonomy" id="656061"/>
    <lineage>
        <taxon>Eukaryota</taxon>
        <taxon>Fungi</taxon>
        <taxon>Dikarya</taxon>
        <taxon>Ascomycota</taxon>
        <taxon>Pezizomycotina</taxon>
        <taxon>Pezizomycetes</taxon>
        <taxon>Pezizales</taxon>
        <taxon>Tuberaceae</taxon>
        <taxon>Tuber</taxon>
    </lineage>
</organism>
<accession>D5G5B1</accession>
<evidence type="ECO:0000313" key="3">
    <source>
        <dbReference type="Proteomes" id="UP000006911"/>
    </source>
</evidence>